<evidence type="ECO:0000259" key="6">
    <source>
        <dbReference type="Pfam" id="PF00535"/>
    </source>
</evidence>
<gene>
    <name evidence="7" type="ORF">METZ01_LOCUS89920</name>
</gene>
<evidence type="ECO:0000313" key="7">
    <source>
        <dbReference type="EMBL" id="SVA37066.1"/>
    </source>
</evidence>
<dbReference type="SUPFAM" id="SSF53448">
    <property type="entry name" value="Nucleotide-diphospho-sugar transferases"/>
    <property type="match status" value="1"/>
</dbReference>
<accession>A0A381V9K0</accession>
<name>A0A381V9K0_9ZZZZ</name>
<dbReference type="PANTHER" id="PTHR43646:SF2">
    <property type="entry name" value="GLYCOSYLTRANSFERASE 2-LIKE DOMAIN-CONTAINING PROTEIN"/>
    <property type="match status" value="1"/>
</dbReference>
<dbReference type="InterPro" id="IPR026461">
    <property type="entry name" value="Trfase_2_rSAM/seldom_assoc"/>
</dbReference>
<comment type="subcellular location">
    <subcellularLocation>
        <location evidence="1">Cell membrane</location>
    </subcellularLocation>
</comment>
<evidence type="ECO:0000256" key="1">
    <source>
        <dbReference type="ARBA" id="ARBA00004236"/>
    </source>
</evidence>
<dbReference type="CDD" id="cd02522">
    <property type="entry name" value="GT_2_like_a"/>
    <property type="match status" value="1"/>
</dbReference>
<keyword evidence="3" id="KW-0328">Glycosyltransferase</keyword>
<dbReference type="Gene3D" id="3.90.550.10">
    <property type="entry name" value="Spore Coat Polysaccharide Biosynthesis Protein SpsA, Chain A"/>
    <property type="match status" value="1"/>
</dbReference>
<reference evidence="7" key="1">
    <citation type="submission" date="2018-05" db="EMBL/GenBank/DDBJ databases">
        <authorList>
            <person name="Lanie J.A."/>
            <person name="Ng W.-L."/>
            <person name="Kazmierczak K.M."/>
            <person name="Andrzejewski T.M."/>
            <person name="Davidsen T.M."/>
            <person name="Wayne K.J."/>
            <person name="Tettelin H."/>
            <person name="Glass J.I."/>
            <person name="Rusch D."/>
            <person name="Podicherti R."/>
            <person name="Tsui H.-C.T."/>
            <person name="Winkler M.E."/>
        </authorList>
    </citation>
    <scope>NUCLEOTIDE SEQUENCE</scope>
</reference>
<evidence type="ECO:0000256" key="3">
    <source>
        <dbReference type="ARBA" id="ARBA00022676"/>
    </source>
</evidence>
<keyword evidence="4" id="KW-0808">Transferase</keyword>
<dbReference type="NCBIfam" id="TIGR04283">
    <property type="entry name" value="glyco_like_mftF"/>
    <property type="match status" value="1"/>
</dbReference>
<evidence type="ECO:0000256" key="2">
    <source>
        <dbReference type="ARBA" id="ARBA00022475"/>
    </source>
</evidence>
<dbReference type="InterPro" id="IPR029044">
    <property type="entry name" value="Nucleotide-diphossugar_trans"/>
</dbReference>
<dbReference type="GO" id="GO:0016757">
    <property type="term" value="F:glycosyltransferase activity"/>
    <property type="evidence" value="ECO:0007669"/>
    <property type="project" value="UniProtKB-KW"/>
</dbReference>
<proteinExistence type="predicted"/>
<keyword evidence="2" id="KW-1003">Cell membrane</keyword>
<evidence type="ECO:0000256" key="5">
    <source>
        <dbReference type="ARBA" id="ARBA00023136"/>
    </source>
</evidence>
<keyword evidence="5" id="KW-0472">Membrane</keyword>
<evidence type="ECO:0000256" key="4">
    <source>
        <dbReference type="ARBA" id="ARBA00022679"/>
    </source>
</evidence>
<dbReference type="PANTHER" id="PTHR43646">
    <property type="entry name" value="GLYCOSYLTRANSFERASE"/>
    <property type="match status" value="1"/>
</dbReference>
<dbReference type="Pfam" id="PF00535">
    <property type="entry name" value="Glycos_transf_2"/>
    <property type="match status" value="1"/>
</dbReference>
<feature type="domain" description="Glycosyltransferase 2-like" evidence="6">
    <location>
        <begin position="3"/>
        <end position="105"/>
    </location>
</feature>
<dbReference type="GO" id="GO:0005886">
    <property type="term" value="C:plasma membrane"/>
    <property type="evidence" value="ECO:0007669"/>
    <property type="project" value="UniProtKB-SubCell"/>
</dbReference>
<sequence length="226" mass="25020">MLSIVIPTLNAAKSLPITISALESGRDSGLVGEILISDGGSQDDTANLARGMNIDVVIGPPGRGGQLQRGALEAKGEWFLFLHSDTVLESEWLFAAEKFIAQQCNGNRAAAFRFTLDDEHPNARRLEKAVAWRCARLGLPYGDQGLLLSRRFYGQVGGYRDLPLMEDVDLVRRIGRSRLHMLSVAARTSAARYQLEGYWCRPARNLLCLGLYYLGLPPRQIAKVYE</sequence>
<protein>
    <recommendedName>
        <fullName evidence="6">Glycosyltransferase 2-like domain-containing protein</fullName>
    </recommendedName>
</protein>
<dbReference type="AlphaFoldDB" id="A0A381V9K0"/>
<dbReference type="InterPro" id="IPR001173">
    <property type="entry name" value="Glyco_trans_2-like"/>
</dbReference>
<dbReference type="EMBL" id="UINC01008226">
    <property type="protein sequence ID" value="SVA37066.1"/>
    <property type="molecule type" value="Genomic_DNA"/>
</dbReference>
<organism evidence="7">
    <name type="scientific">marine metagenome</name>
    <dbReference type="NCBI Taxonomy" id="408172"/>
    <lineage>
        <taxon>unclassified sequences</taxon>
        <taxon>metagenomes</taxon>
        <taxon>ecological metagenomes</taxon>
    </lineage>
</organism>